<feature type="binding site" evidence="3">
    <location>
        <position position="213"/>
    </location>
    <ligand>
        <name>a divalent metal cation</name>
        <dbReference type="ChEBI" id="CHEBI:60240"/>
    </ligand>
</feature>
<dbReference type="AlphaFoldDB" id="A0A0N1HI46"/>
<dbReference type="GO" id="GO:0004341">
    <property type="term" value="F:gluconolactonase activity"/>
    <property type="evidence" value="ECO:0007669"/>
    <property type="project" value="TreeGrafter"/>
</dbReference>
<dbReference type="VEuPathDB" id="FungiDB:AB675_665"/>
<keyword evidence="3" id="KW-0479">Metal-binding</keyword>
<comment type="cofactor">
    <cofactor evidence="3">
        <name>Zn(2+)</name>
        <dbReference type="ChEBI" id="CHEBI:29105"/>
    </cofactor>
    <text evidence="3">Binds 1 divalent metal cation per subunit.</text>
</comment>
<protein>
    <recommendedName>
        <fullName evidence="4">SMP-30/Gluconolactonase/LRE-like region domain-containing protein</fullName>
    </recommendedName>
</protein>
<dbReference type="STRING" id="1664694.A0A0N1HI46"/>
<evidence type="ECO:0000313" key="6">
    <source>
        <dbReference type="Proteomes" id="UP000038010"/>
    </source>
</evidence>
<evidence type="ECO:0000313" key="5">
    <source>
        <dbReference type="EMBL" id="KPI45882.1"/>
    </source>
</evidence>
<dbReference type="RefSeq" id="XP_018005845.1">
    <property type="nucleotide sequence ID" value="XM_018146966.1"/>
</dbReference>
<evidence type="ECO:0000256" key="3">
    <source>
        <dbReference type="PIRSR" id="PIRSR605511-2"/>
    </source>
</evidence>
<dbReference type="EMBL" id="LFJN01000001">
    <property type="protein sequence ID" value="KPI45882.1"/>
    <property type="molecule type" value="Genomic_DNA"/>
</dbReference>
<feature type="active site" description="Proton donor/acceptor" evidence="2">
    <location>
        <position position="213"/>
    </location>
</feature>
<reference evidence="5 6" key="1">
    <citation type="submission" date="2015-06" db="EMBL/GenBank/DDBJ databases">
        <title>Draft genome of the ant-associated black yeast Phialophora attae CBS 131958.</title>
        <authorList>
            <person name="Moreno L.F."/>
            <person name="Stielow B.J."/>
            <person name="de Hoog S."/>
            <person name="Vicente V.A."/>
            <person name="Weiss V.A."/>
            <person name="de Vries M."/>
            <person name="Cruz L.M."/>
            <person name="Souza E.M."/>
        </authorList>
    </citation>
    <scope>NUCLEOTIDE SEQUENCE [LARGE SCALE GENOMIC DNA]</scope>
    <source>
        <strain evidence="5 6">CBS 131958</strain>
    </source>
</reference>
<comment type="similarity">
    <text evidence="1">Belongs to the SMP-30/CGR1 family.</text>
</comment>
<dbReference type="PANTHER" id="PTHR10907:SF47">
    <property type="entry name" value="REGUCALCIN"/>
    <property type="match status" value="1"/>
</dbReference>
<proteinExistence type="inferred from homology"/>
<keyword evidence="6" id="KW-1185">Reference proteome</keyword>
<dbReference type="PANTHER" id="PTHR10907">
    <property type="entry name" value="REGUCALCIN"/>
    <property type="match status" value="1"/>
</dbReference>
<feature type="domain" description="SMP-30/Gluconolactonase/LRE-like region" evidence="4">
    <location>
        <begin position="21"/>
        <end position="274"/>
    </location>
</feature>
<dbReference type="InterPro" id="IPR011042">
    <property type="entry name" value="6-blade_b-propeller_TolB-like"/>
</dbReference>
<evidence type="ECO:0000256" key="2">
    <source>
        <dbReference type="PIRSR" id="PIRSR605511-1"/>
    </source>
</evidence>
<keyword evidence="3" id="KW-0862">Zinc</keyword>
<feature type="binding site" evidence="3">
    <location>
        <position position="23"/>
    </location>
    <ligand>
        <name>a divalent metal cation</name>
        <dbReference type="ChEBI" id="CHEBI:60240"/>
    </ligand>
</feature>
<evidence type="ECO:0000259" key="4">
    <source>
        <dbReference type="Pfam" id="PF08450"/>
    </source>
</evidence>
<dbReference type="PRINTS" id="PR01790">
    <property type="entry name" value="SMP30FAMILY"/>
</dbReference>
<sequence>MAEQIQEWVVDEPYLHHPALLGEGPHYNPSTNTLRFLDINSNKLHTLDLNKGPSSFRTIDTHIPIGVTADIAGEDSSKVILTGSKDGVTKFYLDEEGREDKKAKANDGNVDPKGRFWVEAFVTPEIEEPNDREGVLWRMQGGNGTWSLKEAMTNMTIPNGISWTADRKWMYVTDSPVQRVYRFPWNEETGEVDVSDRESKIWYQESEEGMFPDGHVMDVEGNIWQAFYGGSQVKRISPTGEGGSKGRVTGVVRLPTKNITCPVFVGTELFMTSAKDKSGSGDEKSEKYGGSLFRVDVGVEGMKKPEAVLD</sequence>
<dbReference type="InterPro" id="IPR013658">
    <property type="entry name" value="SGL"/>
</dbReference>
<dbReference type="SUPFAM" id="SSF63829">
    <property type="entry name" value="Calcium-dependent phosphotriesterase"/>
    <property type="match status" value="1"/>
</dbReference>
<comment type="caution">
    <text evidence="5">The sequence shown here is derived from an EMBL/GenBank/DDBJ whole genome shotgun (WGS) entry which is preliminary data.</text>
</comment>
<organism evidence="5 6">
    <name type="scientific">Cyphellophora attinorum</name>
    <dbReference type="NCBI Taxonomy" id="1664694"/>
    <lineage>
        <taxon>Eukaryota</taxon>
        <taxon>Fungi</taxon>
        <taxon>Dikarya</taxon>
        <taxon>Ascomycota</taxon>
        <taxon>Pezizomycotina</taxon>
        <taxon>Eurotiomycetes</taxon>
        <taxon>Chaetothyriomycetidae</taxon>
        <taxon>Chaetothyriales</taxon>
        <taxon>Cyphellophoraceae</taxon>
        <taxon>Cyphellophora</taxon>
    </lineage>
</organism>
<accession>A0A0N1HI46</accession>
<name>A0A0N1HI46_9EURO</name>
<dbReference type="OrthoDB" id="423498at2759"/>
<dbReference type="Gene3D" id="2.120.10.30">
    <property type="entry name" value="TolB, C-terminal domain"/>
    <property type="match status" value="1"/>
</dbReference>
<feature type="binding site" evidence="3">
    <location>
        <position position="106"/>
    </location>
    <ligand>
        <name>substrate</name>
    </ligand>
</feature>
<dbReference type="Pfam" id="PF08450">
    <property type="entry name" value="SGL"/>
    <property type="match status" value="1"/>
</dbReference>
<feature type="binding site" evidence="3">
    <location>
        <position position="159"/>
    </location>
    <ligand>
        <name>a divalent metal cation</name>
        <dbReference type="ChEBI" id="CHEBI:60240"/>
    </ligand>
</feature>
<dbReference type="GeneID" id="28738835"/>
<evidence type="ECO:0000256" key="1">
    <source>
        <dbReference type="ARBA" id="ARBA00008853"/>
    </source>
</evidence>
<dbReference type="InterPro" id="IPR005511">
    <property type="entry name" value="SMP-30"/>
</dbReference>
<dbReference type="Proteomes" id="UP000038010">
    <property type="component" value="Unassembled WGS sequence"/>
</dbReference>
<gene>
    <name evidence="5" type="ORF">AB675_665</name>
</gene>
<dbReference type="GO" id="GO:0005509">
    <property type="term" value="F:calcium ion binding"/>
    <property type="evidence" value="ECO:0007669"/>
    <property type="project" value="TreeGrafter"/>
</dbReference>